<feature type="transmembrane region" description="Helical" evidence="2">
    <location>
        <begin position="34"/>
        <end position="54"/>
    </location>
</feature>
<feature type="transmembrane region" description="Helical" evidence="2">
    <location>
        <begin position="175"/>
        <end position="194"/>
    </location>
</feature>
<keyword evidence="2" id="KW-1133">Transmembrane helix</keyword>
<evidence type="ECO:0000256" key="1">
    <source>
        <dbReference type="SAM" id="MobiDB-lite"/>
    </source>
</evidence>
<dbReference type="RefSeq" id="WP_189160761.1">
    <property type="nucleotide sequence ID" value="NZ_BMNC01000036.1"/>
</dbReference>
<accession>A0ABQ2IV25</accession>
<gene>
    <name evidence="3" type="ORF">GCM10011609_87850</name>
</gene>
<evidence type="ECO:0000313" key="4">
    <source>
        <dbReference type="Proteomes" id="UP000597656"/>
    </source>
</evidence>
<feature type="transmembrane region" description="Helical" evidence="2">
    <location>
        <begin position="206"/>
        <end position="226"/>
    </location>
</feature>
<feature type="region of interest" description="Disordered" evidence="1">
    <location>
        <begin position="267"/>
        <end position="304"/>
    </location>
</feature>
<feature type="transmembrane region" description="Helical" evidence="2">
    <location>
        <begin position="74"/>
        <end position="98"/>
    </location>
</feature>
<dbReference type="Proteomes" id="UP000597656">
    <property type="component" value="Unassembled WGS sequence"/>
</dbReference>
<comment type="caution">
    <text evidence="3">The sequence shown here is derived from an EMBL/GenBank/DDBJ whole genome shotgun (WGS) entry which is preliminary data.</text>
</comment>
<keyword evidence="2" id="KW-0812">Transmembrane</keyword>
<feature type="transmembrane region" description="Helical" evidence="2">
    <location>
        <begin position="110"/>
        <end position="130"/>
    </location>
</feature>
<keyword evidence="4" id="KW-1185">Reference proteome</keyword>
<feature type="transmembrane region" description="Helical" evidence="2">
    <location>
        <begin position="238"/>
        <end position="259"/>
    </location>
</feature>
<evidence type="ECO:0000313" key="3">
    <source>
        <dbReference type="EMBL" id="GGN30225.1"/>
    </source>
</evidence>
<feature type="compositionally biased region" description="Pro residues" evidence="1">
    <location>
        <begin position="329"/>
        <end position="340"/>
    </location>
</feature>
<organism evidence="3 4">
    <name type="scientific">Lentzea pudingi</name>
    <dbReference type="NCBI Taxonomy" id="1789439"/>
    <lineage>
        <taxon>Bacteria</taxon>
        <taxon>Bacillati</taxon>
        <taxon>Actinomycetota</taxon>
        <taxon>Actinomycetes</taxon>
        <taxon>Pseudonocardiales</taxon>
        <taxon>Pseudonocardiaceae</taxon>
        <taxon>Lentzea</taxon>
    </lineage>
</organism>
<feature type="region of interest" description="Disordered" evidence="1">
    <location>
        <begin position="319"/>
        <end position="340"/>
    </location>
</feature>
<proteinExistence type="predicted"/>
<name>A0ABQ2IV25_9PSEU</name>
<dbReference type="EMBL" id="BMNC01000036">
    <property type="protein sequence ID" value="GGN30225.1"/>
    <property type="molecule type" value="Genomic_DNA"/>
</dbReference>
<reference evidence="4" key="1">
    <citation type="journal article" date="2019" name="Int. J. Syst. Evol. Microbiol.">
        <title>The Global Catalogue of Microorganisms (GCM) 10K type strain sequencing project: providing services to taxonomists for standard genome sequencing and annotation.</title>
        <authorList>
            <consortium name="The Broad Institute Genomics Platform"/>
            <consortium name="The Broad Institute Genome Sequencing Center for Infectious Disease"/>
            <person name="Wu L."/>
            <person name="Ma J."/>
        </authorList>
    </citation>
    <scope>NUCLEOTIDE SEQUENCE [LARGE SCALE GENOMIC DNA]</scope>
    <source>
        <strain evidence="4">CGMCC 4.7319</strain>
    </source>
</reference>
<feature type="transmembrane region" description="Helical" evidence="2">
    <location>
        <begin position="6"/>
        <end position="22"/>
    </location>
</feature>
<sequence length="340" mass="36204">MLKPLKFGISFLVYAVSLGWVLGRMHGERPRRWVMGVGTVLAVSSFIELMLITVQAARGQESHFSARATQFDSWVGRGMAMIVVVLWATSLVIAIVALRSRFGDRALAAAVRWGLLLTVFGAALGALMIIPTEQQQSAVADGVSTLLGAHSVGATHGGPGLPLTGWSTEGGDLRIPHFIGIHALQALLLLGVALNSMRLRLPEDAVVRLVRVGGGYLGLVLIALTQALRAQPLLAPDLWILTSVAALIGGVAAGVVQIFRAARKTRHQPVPLPPPERNRWCSPPYSCRPGQPPTQQASRPVARRRVGIRAASGECMSLSGRWWTSSTPPSAPGAGPPPHR</sequence>
<protein>
    <submittedName>
        <fullName evidence="3">Uncharacterized protein</fullName>
    </submittedName>
</protein>
<evidence type="ECO:0000256" key="2">
    <source>
        <dbReference type="SAM" id="Phobius"/>
    </source>
</evidence>
<keyword evidence="2" id="KW-0472">Membrane</keyword>